<feature type="compositionally biased region" description="Basic and acidic residues" evidence="6">
    <location>
        <begin position="1540"/>
        <end position="1550"/>
    </location>
</feature>
<feature type="compositionally biased region" description="Polar residues" evidence="6">
    <location>
        <begin position="548"/>
        <end position="557"/>
    </location>
</feature>
<feature type="compositionally biased region" description="Polar residues" evidence="6">
    <location>
        <begin position="632"/>
        <end position="654"/>
    </location>
</feature>
<evidence type="ECO:0000256" key="3">
    <source>
        <dbReference type="ARBA" id="ARBA00022553"/>
    </source>
</evidence>
<feature type="compositionally biased region" description="Basic and acidic residues" evidence="6">
    <location>
        <begin position="1598"/>
        <end position="1630"/>
    </location>
</feature>
<dbReference type="EMBL" id="LR899015">
    <property type="protein sequence ID" value="CAD7093957.1"/>
    <property type="molecule type" value="Genomic_DNA"/>
</dbReference>
<evidence type="ECO:0000256" key="2">
    <source>
        <dbReference type="ARBA" id="ARBA00022540"/>
    </source>
</evidence>
<dbReference type="FunFam" id="1.25.40.180:FF:000042">
    <property type="entry name" value="Eukaryotic translation initiation factor 4 gamma"/>
    <property type="match status" value="1"/>
</dbReference>
<dbReference type="PANTHER" id="PTHR23253:SF78">
    <property type="entry name" value="EUKARYOTIC TRANSLATION INITIATION FACTOR 4G1, ISOFORM B-RELATED"/>
    <property type="match status" value="1"/>
</dbReference>
<feature type="compositionally biased region" description="Polar residues" evidence="6">
    <location>
        <begin position="365"/>
        <end position="385"/>
    </location>
</feature>
<feature type="domain" description="W2" evidence="7">
    <location>
        <begin position="1817"/>
        <end position="1981"/>
    </location>
</feature>
<feature type="domain" description="MI" evidence="8">
    <location>
        <begin position="1625"/>
        <end position="1752"/>
    </location>
</feature>
<dbReference type="PROSITE" id="PS51366">
    <property type="entry name" value="MI"/>
    <property type="match status" value="1"/>
</dbReference>
<feature type="compositionally biased region" description="Low complexity" evidence="6">
    <location>
        <begin position="1060"/>
        <end position="1076"/>
    </location>
</feature>
<feature type="region of interest" description="Disordered" evidence="6">
    <location>
        <begin position="599"/>
        <end position="943"/>
    </location>
</feature>
<feature type="compositionally biased region" description="Low complexity" evidence="6">
    <location>
        <begin position="1574"/>
        <end position="1588"/>
    </location>
</feature>
<dbReference type="CDD" id="cd11559">
    <property type="entry name" value="W2_eIF4G1_like"/>
    <property type="match status" value="1"/>
</dbReference>
<comment type="similarity">
    <text evidence="1">Belongs to the eukaryotic initiation factor 4G family.</text>
</comment>
<dbReference type="GO" id="GO:0016281">
    <property type="term" value="C:eukaryotic translation initiation factor 4F complex"/>
    <property type="evidence" value="ECO:0007669"/>
    <property type="project" value="TreeGrafter"/>
</dbReference>
<dbReference type="PROSITE" id="PS51363">
    <property type="entry name" value="W2"/>
    <property type="match status" value="1"/>
</dbReference>
<sequence length="1981" mass="214824">MVSRYVPSYPIGLNPGNPSGHPPPQTHVGTAGTVPLGVAMAATAAVAAAAASTVPSQQQSQQQQAAAAAAAVAAAAAASQTLKGPQQQPPPSNPNEYHVQQCLVQGPPPSNGPPQAPPPHQQHYRLLHSTNGYVATPTASFTAGPQAGPPHQGPVIRGLQSAAPPTPPQQQELNKMQQPPPQQMYVQTGGANGTANVRQNQQMFRGASTTAANRSPRQNLTMQSTAMYLPNGPVVLPPHTSFHPPYPSRQQATSFVHFQNSQLPGFSGYQYYIQSAMMPPAGTHRGATVPNTMVTNASPGMQNPVGQGQIVPPSVLTAAIGQQSGHIPPAGQAAEKKRRQYALAIIDPVTKKNVLEEMDLQKSQCASSTSIPESEYQDQSHQNSEVADIGSVCSQEQMLTGGGGGSTLTSTTPLNNTRQMPIYRADLLHNKPSITACPQIPLSQSGVGGVPVGQITDGVLSDIHQKQQSQHIKPKKSKSDEVFTIHPPPQSPADKPNRAEVSSTDLCEKVEPIHDEGISTEVLSSQFDDKPSENDPACVREREPDQVPDSSLGSGHQSLPPISLPVASPPYASSNKIDLPNNSSIAPVASTTIPGFAHSSKLTSSLSTTSVSSHSLTPSVSASSFTPVSAAAQPSHTSAGSIGTSASVIPSAAQSAAEPIDEIISRGSGGGEDSASVVTGPTVASAVSGVIASVPNLNKSTGSASSKTKDKSLSSSSKSGSTITSAGKDSKSQELPLATAPLSGKMTLNEKEVTKSSSAPSHGKTIPASTASNVTSERKDSPNGTSVTTVGGKKPPTNDRNDNIIHFPGRDQQSSKQSSTGSDLSSANNNTVIYQDVTSNDEQELDSKETSLNNNIESKTSTESIQSTMTVTSLDPSVTEFNEPVDVPREPSSDFNDNRVAEMASDEQRHHQPADSSSESVDTDSTKTLAASGEQADAVSVSAVKSSSQQQTLIQYKDGQWSPYNPDGTKTYDRSQLLMLRESPHSKDKPKFGSRSASIIRQTTHNNIQQQHSLLPSFASNKRQQMGGGGIQMGGMRSGASAGGGGNAGSAGGQFNKQTSMSSVSGKSSSKGSKSGMIHVSLSLREDVKLNETENAWRPTHLRYEESVPADERQKDQLLRKVRGILNKLTPEKFEILVEQIMSLQIDTAEKIIGVMELVFEKAIDEPNFSMSYARLCRKLIESKLQSIRQDASVSEAEEKETNMVIFRSALLDKTQREFHDNVLARQAKEKQLRPIMEKIKECEDPERKLELQSTLEEQERRIRRRSGGTVRFIGELFKISVLNMKVTAECIANLLDANSEDKLECLCKLLTTVGKQFEKMPNNNLDKTMKTMKSIVDRKKISSRVRFMLQDVIDLRKNKWESKRAEGPKTMEQIQKEAETEQMNNQMLNYNIMPNKKDDRRYGGGSGGGSGGSGGGGGGGTGGGGMSSSGGSGGSGNFNKNSSDTWYLKTSKGNRAVDANKLGHMISCGNENITKLGASSQFQWNPGAGMSHSSGGSGGSGGKSSFSTTTNSFAVLSNLDSNKGSSSGPRNKGSYSKNSMERDRHDRPQSRTGSTHGSRENSSSRAGRGPNTARSASHSFSSSQASSRGGKSITEIGRGDRGTLDRNRDRDRDHRSEPETQYKDDQETTNRLIKELVTKALEQYIDECPGIMRRYPEKSRWQFFYHIFCDYLHLSDTKTADRKILAQVFMLFFKQNLVTLDHFIQGYSEYSQIANEILIDVPEAWTGIFQFLVPLVYKNFIHPRYLWNDQMAPYLGPKFIKDLIIYCTKEVGPNWTRQFWRNSEFKWTQFMPAKDVDQFVKENKFEFLDNKDLVTPIFSPMDLNNVMERVKDLLNDGVGKDGIMDYLNGNEDNIDKQFIRALTTTVCNFAIKYINKNYKLDRKTFSDVCIPLLHRYIDSKEELELECLFAIQVLILRLEHPGGLLSELFMEMYDADVITQDSFVKWRESKEEPHGKGVAVKGLNQFFQQILSAETSDENN</sequence>
<evidence type="ECO:0000256" key="6">
    <source>
        <dbReference type="SAM" id="MobiDB-lite"/>
    </source>
</evidence>
<evidence type="ECO:0000256" key="4">
    <source>
        <dbReference type="ARBA" id="ARBA00022845"/>
    </source>
</evidence>
<dbReference type="SUPFAM" id="SSF48371">
    <property type="entry name" value="ARM repeat"/>
    <property type="match status" value="3"/>
</dbReference>
<dbReference type="InterPro" id="IPR016024">
    <property type="entry name" value="ARM-type_fold"/>
</dbReference>
<dbReference type="Pfam" id="PF02854">
    <property type="entry name" value="MIF4G"/>
    <property type="match status" value="1"/>
</dbReference>
<dbReference type="SMART" id="SM00515">
    <property type="entry name" value="eIF5C"/>
    <property type="match status" value="1"/>
</dbReference>
<feature type="compositionally biased region" description="Polar residues" evidence="6">
    <location>
        <begin position="811"/>
        <end position="838"/>
    </location>
</feature>
<evidence type="ECO:0000259" key="7">
    <source>
        <dbReference type="PROSITE" id="PS51363"/>
    </source>
</evidence>
<feature type="region of interest" description="Disordered" evidence="6">
    <location>
        <begin position="1"/>
        <end position="31"/>
    </location>
</feature>
<feature type="compositionally biased region" description="Polar residues" evidence="6">
    <location>
        <begin position="1551"/>
        <end position="1566"/>
    </location>
</feature>
<evidence type="ECO:0000256" key="1">
    <source>
        <dbReference type="ARBA" id="ARBA00005775"/>
    </source>
</evidence>
<dbReference type="OMA" id="ANICYHH"/>
<evidence type="ECO:0000313" key="10">
    <source>
        <dbReference type="Proteomes" id="UP000594454"/>
    </source>
</evidence>
<proteinExistence type="inferred from homology"/>
<feature type="compositionally biased region" description="Polar residues" evidence="6">
    <location>
        <begin position="1509"/>
        <end position="1539"/>
    </location>
</feature>
<dbReference type="Gene3D" id="1.25.40.180">
    <property type="match status" value="3"/>
</dbReference>
<feature type="compositionally biased region" description="Gly residues" evidence="6">
    <location>
        <begin position="1404"/>
        <end position="1437"/>
    </location>
</feature>
<feature type="compositionally biased region" description="Basic and acidic residues" evidence="6">
    <location>
        <begin position="506"/>
        <end position="517"/>
    </location>
</feature>
<gene>
    <name evidence="9" type="ORF">HERILL_LOCUS16205</name>
</gene>
<keyword evidence="10" id="KW-1185">Reference proteome</keyword>
<feature type="compositionally biased region" description="Low complexity" evidence="6">
    <location>
        <begin position="599"/>
        <end position="624"/>
    </location>
</feature>
<organism evidence="9 10">
    <name type="scientific">Hermetia illucens</name>
    <name type="common">Black soldier fly</name>
    <dbReference type="NCBI Taxonomy" id="343691"/>
    <lineage>
        <taxon>Eukaryota</taxon>
        <taxon>Metazoa</taxon>
        <taxon>Ecdysozoa</taxon>
        <taxon>Arthropoda</taxon>
        <taxon>Hexapoda</taxon>
        <taxon>Insecta</taxon>
        <taxon>Pterygota</taxon>
        <taxon>Neoptera</taxon>
        <taxon>Endopterygota</taxon>
        <taxon>Diptera</taxon>
        <taxon>Brachycera</taxon>
        <taxon>Stratiomyomorpha</taxon>
        <taxon>Stratiomyidae</taxon>
        <taxon>Hermetiinae</taxon>
        <taxon>Hermetia</taxon>
    </lineage>
</organism>
<feature type="compositionally biased region" description="Basic and acidic residues" evidence="6">
    <location>
        <begin position="886"/>
        <end position="913"/>
    </location>
</feature>
<dbReference type="InterPro" id="IPR049485">
    <property type="entry name" value="eIF4G1-like_eIF4E-bd"/>
</dbReference>
<feature type="region of interest" description="Disordered" evidence="6">
    <location>
        <begin position="1020"/>
        <end position="1076"/>
    </location>
</feature>
<feature type="compositionally biased region" description="Polar residues" evidence="6">
    <location>
        <begin position="850"/>
        <end position="880"/>
    </location>
</feature>
<feature type="region of interest" description="Disordered" evidence="6">
    <location>
        <begin position="1395"/>
        <end position="1438"/>
    </location>
</feature>
<keyword evidence="2" id="KW-0396">Initiation factor</keyword>
<feature type="region of interest" description="Disordered" evidence="6">
    <location>
        <begin position="135"/>
        <end position="193"/>
    </location>
</feature>
<dbReference type="SMART" id="SM00543">
    <property type="entry name" value="MIF4G"/>
    <property type="match status" value="1"/>
</dbReference>
<dbReference type="GO" id="GO:0003743">
    <property type="term" value="F:translation initiation factor activity"/>
    <property type="evidence" value="ECO:0007669"/>
    <property type="project" value="UniProtKB-KW"/>
</dbReference>
<name>A0A7R8V8C3_HERIL</name>
<dbReference type="InterPro" id="IPR003891">
    <property type="entry name" value="Initiation_fac_eIF4g_MI"/>
</dbReference>
<dbReference type="InParanoid" id="A0A7R8V8C3"/>
<feature type="region of interest" description="Disordered" evidence="6">
    <location>
        <begin position="1485"/>
        <end position="1630"/>
    </location>
</feature>
<feature type="region of interest" description="Disordered" evidence="6">
    <location>
        <begin position="365"/>
        <end position="416"/>
    </location>
</feature>
<reference evidence="9 10" key="1">
    <citation type="submission" date="2020-11" db="EMBL/GenBank/DDBJ databases">
        <authorList>
            <person name="Wallbank WR R."/>
            <person name="Pardo Diaz C."/>
            <person name="Kozak K."/>
            <person name="Martin S."/>
            <person name="Jiggins C."/>
            <person name="Moest M."/>
            <person name="Warren A I."/>
            <person name="Generalovic N T."/>
            <person name="Byers J.R.P. K."/>
            <person name="Montejo-Kovacevich G."/>
            <person name="Yen C E."/>
        </authorList>
    </citation>
    <scope>NUCLEOTIDE SEQUENCE [LARGE SCALE GENOMIC DNA]</scope>
</reference>
<dbReference type="PANTHER" id="PTHR23253">
    <property type="entry name" value="EUKARYOTIC TRANSLATION INITIATION FACTOR 4 GAMMA"/>
    <property type="match status" value="1"/>
</dbReference>
<dbReference type="Pfam" id="PF02020">
    <property type="entry name" value="W2"/>
    <property type="match status" value="1"/>
</dbReference>
<dbReference type="GO" id="GO:0006417">
    <property type="term" value="P:regulation of translation"/>
    <property type="evidence" value="ECO:0007669"/>
    <property type="project" value="UniProtKB-KW"/>
</dbReference>
<dbReference type="InterPro" id="IPR003307">
    <property type="entry name" value="W2_domain"/>
</dbReference>
<dbReference type="FunCoup" id="A0A7R8V8C3">
    <property type="interactions" value="1348"/>
</dbReference>
<feature type="compositionally biased region" description="Low complexity" evidence="6">
    <location>
        <begin position="713"/>
        <end position="727"/>
    </location>
</feature>
<evidence type="ECO:0000256" key="5">
    <source>
        <dbReference type="ARBA" id="ARBA00022917"/>
    </source>
</evidence>
<keyword evidence="3" id="KW-0597">Phosphoprotein</keyword>
<accession>A0A7R8V8C3</accession>
<feature type="compositionally biased region" description="Pro residues" evidence="6">
    <location>
        <begin position="106"/>
        <end position="120"/>
    </location>
</feature>
<dbReference type="OrthoDB" id="514777at2759"/>
<dbReference type="Pfam" id="PF21140">
    <property type="entry name" value="eIF4G1-like_eIF4E-bd"/>
    <property type="match status" value="1"/>
</dbReference>
<feature type="compositionally biased region" description="Basic and acidic residues" evidence="6">
    <location>
        <begin position="527"/>
        <end position="545"/>
    </location>
</feature>
<evidence type="ECO:0000313" key="9">
    <source>
        <dbReference type="EMBL" id="CAD7093957.1"/>
    </source>
</evidence>
<protein>
    <submittedName>
        <fullName evidence="9">Uncharacterized protein</fullName>
    </submittedName>
</protein>
<dbReference type="Pfam" id="PF02847">
    <property type="entry name" value="MA3"/>
    <property type="match status" value="1"/>
</dbReference>
<feature type="compositionally biased region" description="Low complexity" evidence="6">
    <location>
        <begin position="683"/>
        <end position="694"/>
    </location>
</feature>
<feature type="compositionally biased region" description="Gly residues" evidence="6">
    <location>
        <begin position="1026"/>
        <end position="1052"/>
    </location>
</feature>
<dbReference type="Proteomes" id="UP000594454">
    <property type="component" value="Chromosome 7"/>
</dbReference>
<dbReference type="GO" id="GO:0003729">
    <property type="term" value="F:mRNA binding"/>
    <property type="evidence" value="ECO:0007669"/>
    <property type="project" value="TreeGrafter"/>
</dbReference>
<keyword evidence="4" id="KW-0810">Translation regulation</keyword>
<keyword evidence="5" id="KW-0648">Protein biosynthesis</keyword>
<feature type="region of interest" description="Disordered" evidence="6">
    <location>
        <begin position="464"/>
        <end position="567"/>
    </location>
</feature>
<dbReference type="InterPro" id="IPR003890">
    <property type="entry name" value="MIF4G-like_typ-3"/>
</dbReference>
<evidence type="ECO:0000259" key="8">
    <source>
        <dbReference type="PROSITE" id="PS51366"/>
    </source>
</evidence>
<feature type="region of interest" description="Disordered" evidence="6">
    <location>
        <begin position="80"/>
        <end position="123"/>
    </location>
</feature>